<proteinExistence type="predicted"/>
<sequence>MAACSSSSSTSSSSYACSCSSYSSSYLVLLPAVPRTHASLSLARFHPPGRIKGLLLGRHHLRLFCKLSDGRETQEKVGTFGFRGRNGSGSSSMGSGFEGNGRKGGTLRGRGRREEKDTGFGPSVVVEDVRKDAKRGSLKNLVRKMVRKRSERGFSENGGVGMGDGSSLRQGKEGNLKLGSKLENLGGRGSDDDDGVEKVRDSKRSRKSKVKTPAMELRVVLDRCSKMGDFMAAIRAYDWARKEGIDLEQYHYAVVLYLCASAATGVVRPAKSGSGIRTLNSLELSDNSLAVETAHNADSRVSGTGSSICSASSSSDAGEMTDAAETKSRRRGDDSDSRYTFGGNGNTYENPSRLQDLDDILDNKSTGEDFVNSANGAVKQERQMILLDENDKKYALERGIEIYKDMRLDKIPMNEAVLTSVARMAMSTDDGDMAFSMVNEMISLGINPKLRSYGPALLAFSNGGDLKKAFEVEKHMLDHGIEPEEPELQALLKVSIAAGNGEKVYYLLHKLRTSSRKVTPDTANLIEQWFSGPIASKLGKSEWDVKEIKGAMEYGGGGWHGKGWLGKGNWKVSRTTVDSNGFCRCCGEKLALIDLDPVETEKFAQSVASIAIKREKNSFEKFQKWLNYHGPFEAIIDGANVGLFSQSKFMPTKINMVANGIRQKLPSKRWPLIVLHNKRVMGGKMDEPVNKSLVEKWRNADALYATPTGSNDDWFWLYAAIKFRSLIVTNDEMRDHIFQILGNDFFPKWKERHQVRFSFSDTGPVFHMPPPCSIVIQESEYGHWHIPLSAEQEYEEDRTWLCVRRDTCLNYPGSGGVHSNLGLAPEHCQVSRSPDETELTVEAQENHVKEAHPEAYQELKNIVFASVLERHESLVSDLEAAEALGNCTIDFQI</sequence>
<name>A0ACB9RG73_9MYRT</name>
<evidence type="ECO:0000313" key="1">
    <source>
        <dbReference type="EMBL" id="KAI4376609.1"/>
    </source>
</evidence>
<dbReference type="EMBL" id="CM042883">
    <property type="protein sequence ID" value="KAI4376609.1"/>
    <property type="molecule type" value="Genomic_DNA"/>
</dbReference>
<gene>
    <name evidence="1" type="ORF">MLD38_014351</name>
</gene>
<organism evidence="1 2">
    <name type="scientific">Melastoma candidum</name>
    <dbReference type="NCBI Taxonomy" id="119954"/>
    <lineage>
        <taxon>Eukaryota</taxon>
        <taxon>Viridiplantae</taxon>
        <taxon>Streptophyta</taxon>
        <taxon>Embryophyta</taxon>
        <taxon>Tracheophyta</taxon>
        <taxon>Spermatophyta</taxon>
        <taxon>Magnoliopsida</taxon>
        <taxon>eudicotyledons</taxon>
        <taxon>Gunneridae</taxon>
        <taxon>Pentapetalae</taxon>
        <taxon>rosids</taxon>
        <taxon>malvids</taxon>
        <taxon>Myrtales</taxon>
        <taxon>Melastomataceae</taxon>
        <taxon>Melastomatoideae</taxon>
        <taxon>Melastomateae</taxon>
        <taxon>Melastoma</taxon>
    </lineage>
</organism>
<accession>A0ACB9RG73</accession>
<keyword evidence="2" id="KW-1185">Reference proteome</keyword>
<protein>
    <submittedName>
        <fullName evidence="1">Uncharacterized protein</fullName>
    </submittedName>
</protein>
<evidence type="ECO:0000313" key="2">
    <source>
        <dbReference type="Proteomes" id="UP001057402"/>
    </source>
</evidence>
<reference evidence="2" key="1">
    <citation type="journal article" date="2023" name="Front. Plant Sci.">
        <title>Chromosomal-level genome assembly of Melastoma candidum provides insights into trichome evolution.</title>
        <authorList>
            <person name="Zhong Y."/>
            <person name="Wu W."/>
            <person name="Sun C."/>
            <person name="Zou P."/>
            <person name="Liu Y."/>
            <person name="Dai S."/>
            <person name="Zhou R."/>
        </authorList>
    </citation>
    <scope>NUCLEOTIDE SEQUENCE [LARGE SCALE GENOMIC DNA]</scope>
</reference>
<comment type="caution">
    <text evidence="1">The sequence shown here is derived from an EMBL/GenBank/DDBJ whole genome shotgun (WGS) entry which is preliminary data.</text>
</comment>
<dbReference type="Proteomes" id="UP001057402">
    <property type="component" value="Chromosome 4"/>
</dbReference>